<reference evidence="7 8" key="1">
    <citation type="submission" date="2018-11" db="EMBL/GenBank/DDBJ databases">
        <title>Photobacterium sp. BEI247 sp. nov., a marine bacterium isolated from Yongle Blue Hole in the South China Sea.</title>
        <authorList>
            <person name="Wang X."/>
        </authorList>
    </citation>
    <scope>NUCLEOTIDE SEQUENCE [LARGE SCALE GENOMIC DNA]</scope>
    <source>
        <strain evidence="8">BEI247</strain>
    </source>
</reference>
<proteinExistence type="predicted"/>
<dbReference type="InterPro" id="IPR023187">
    <property type="entry name" value="Tscrpt_reg_MarR-type_CS"/>
</dbReference>
<evidence type="ECO:0000313" key="8">
    <source>
        <dbReference type="Proteomes" id="UP000287563"/>
    </source>
</evidence>
<evidence type="ECO:0000256" key="5">
    <source>
        <dbReference type="ARBA" id="ARBA00040307"/>
    </source>
</evidence>
<dbReference type="Gene3D" id="1.10.10.10">
    <property type="entry name" value="Winged helix-like DNA-binding domain superfamily/Winged helix DNA-binding domain"/>
    <property type="match status" value="1"/>
</dbReference>
<dbReference type="PROSITE" id="PS50995">
    <property type="entry name" value="HTH_MARR_2"/>
    <property type="match status" value="1"/>
</dbReference>
<protein>
    <recommendedName>
        <fullName evidence="5">HTH-type transcriptional regulator MgrA</fullName>
    </recommendedName>
</protein>
<evidence type="ECO:0000313" key="7">
    <source>
        <dbReference type="EMBL" id="RWX57654.1"/>
    </source>
</evidence>
<keyword evidence="8" id="KW-1185">Reference proteome</keyword>
<dbReference type="InterPro" id="IPR036390">
    <property type="entry name" value="WH_DNA-bd_sf"/>
</dbReference>
<keyword evidence="4" id="KW-0804">Transcription</keyword>
<dbReference type="InterPro" id="IPR036388">
    <property type="entry name" value="WH-like_DNA-bd_sf"/>
</dbReference>
<dbReference type="InterPro" id="IPR000835">
    <property type="entry name" value="HTH_MarR-typ"/>
</dbReference>
<accession>A0A3S3R3P1</accession>
<dbReference type="PANTHER" id="PTHR33164:SF43">
    <property type="entry name" value="HTH-TYPE TRANSCRIPTIONAL REPRESSOR YETL"/>
    <property type="match status" value="1"/>
</dbReference>
<dbReference type="GO" id="GO:0006950">
    <property type="term" value="P:response to stress"/>
    <property type="evidence" value="ECO:0007669"/>
    <property type="project" value="TreeGrafter"/>
</dbReference>
<evidence type="ECO:0000256" key="1">
    <source>
        <dbReference type="ARBA" id="ARBA00023015"/>
    </source>
</evidence>
<dbReference type="PANTHER" id="PTHR33164">
    <property type="entry name" value="TRANSCRIPTIONAL REGULATOR, MARR FAMILY"/>
    <property type="match status" value="1"/>
</dbReference>
<dbReference type="InterPro" id="IPR039422">
    <property type="entry name" value="MarR/SlyA-like"/>
</dbReference>
<dbReference type="AlphaFoldDB" id="A0A3S3R3P1"/>
<keyword evidence="3" id="KW-0238">DNA-binding</keyword>
<gene>
    <name evidence="7" type="ORF">EDI28_02290</name>
</gene>
<dbReference type="SUPFAM" id="SSF46785">
    <property type="entry name" value="Winged helix' DNA-binding domain"/>
    <property type="match status" value="1"/>
</dbReference>
<sequence length="123" mass="14332">MFQQASLDINSEQAWILTKAYEKLDEGVHQSDLVTQEQIIGAKSQVSRLIHDLVEKEYLVRRVDPNDRRQTYLTITNSGLERMHQVQDIVQKRKEVYLHTLTIDEYHTLVSLLKKALVGVKED</sequence>
<dbReference type="GO" id="GO:0003677">
    <property type="term" value="F:DNA binding"/>
    <property type="evidence" value="ECO:0007669"/>
    <property type="project" value="UniProtKB-KW"/>
</dbReference>
<dbReference type="EMBL" id="RJLM01000001">
    <property type="protein sequence ID" value="RWX57654.1"/>
    <property type="molecule type" value="Genomic_DNA"/>
</dbReference>
<comment type="caution">
    <text evidence="7">The sequence shown here is derived from an EMBL/GenBank/DDBJ whole genome shotgun (WGS) entry which is preliminary data.</text>
</comment>
<dbReference type="SMART" id="SM00347">
    <property type="entry name" value="HTH_MARR"/>
    <property type="match status" value="1"/>
</dbReference>
<dbReference type="GO" id="GO:0003700">
    <property type="term" value="F:DNA-binding transcription factor activity"/>
    <property type="evidence" value="ECO:0007669"/>
    <property type="project" value="InterPro"/>
</dbReference>
<dbReference type="InterPro" id="IPR055166">
    <property type="entry name" value="Transc_reg_Sar_Rot_HTH"/>
</dbReference>
<evidence type="ECO:0000256" key="2">
    <source>
        <dbReference type="ARBA" id="ARBA00023026"/>
    </source>
</evidence>
<dbReference type="PROSITE" id="PS01117">
    <property type="entry name" value="HTH_MARR_1"/>
    <property type="match status" value="1"/>
</dbReference>
<dbReference type="OrthoDB" id="6196575at2"/>
<dbReference type="Proteomes" id="UP000287563">
    <property type="component" value="Unassembled WGS sequence"/>
</dbReference>
<evidence type="ECO:0000259" key="6">
    <source>
        <dbReference type="PROSITE" id="PS50995"/>
    </source>
</evidence>
<keyword evidence="1" id="KW-0805">Transcription regulation</keyword>
<organism evidence="7 8">
    <name type="scientific">Photobacterium chitinilyticum</name>
    <dbReference type="NCBI Taxonomy" id="2485123"/>
    <lineage>
        <taxon>Bacteria</taxon>
        <taxon>Pseudomonadati</taxon>
        <taxon>Pseudomonadota</taxon>
        <taxon>Gammaproteobacteria</taxon>
        <taxon>Vibrionales</taxon>
        <taxon>Vibrionaceae</taxon>
        <taxon>Photobacterium</taxon>
    </lineage>
</organism>
<feature type="domain" description="HTH marR-type" evidence="6">
    <location>
        <begin position="1"/>
        <end position="118"/>
    </location>
</feature>
<evidence type="ECO:0000256" key="4">
    <source>
        <dbReference type="ARBA" id="ARBA00023163"/>
    </source>
</evidence>
<name>A0A3S3R3P1_9GAMM</name>
<keyword evidence="2" id="KW-0843">Virulence</keyword>
<dbReference type="Pfam" id="PF22381">
    <property type="entry name" value="Staph_reg_Sar_Rot"/>
    <property type="match status" value="1"/>
</dbReference>
<evidence type="ECO:0000256" key="3">
    <source>
        <dbReference type="ARBA" id="ARBA00023125"/>
    </source>
</evidence>